<proteinExistence type="predicted"/>
<dbReference type="Gene3D" id="2.130.10.10">
    <property type="entry name" value="YVTN repeat-like/Quinoprotein amine dehydrogenase"/>
    <property type="match status" value="1"/>
</dbReference>
<accession>A0ABN7RKX4</accession>
<dbReference type="PANTHER" id="PTHR14593:SF5">
    <property type="entry name" value="WD REPEAT-CONTAINING PROTEIN 11"/>
    <property type="match status" value="1"/>
</dbReference>
<dbReference type="InterPro" id="IPR036322">
    <property type="entry name" value="WD40_repeat_dom_sf"/>
</dbReference>
<dbReference type="Pfam" id="PF23752">
    <property type="entry name" value="Beta-prop_WDR11_2nd"/>
    <property type="match status" value="1"/>
</dbReference>
<feature type="domain" description="WDR11 second beta-propeller" evidence="1">
    <location>
        <begin position="363"/>
        <end position="464"/>
    </location>
</feature>
<reference evidence="2 3" key="1">
    <citation type="submission" date="2021-04" db="EMBL/GenBank/DDBJ databases">
        <authorList>
            <person name="Bliznina A."/>
        </authorList>
    </citation>
    <scope>NUCLEOTIDE SEQUENCE [LARGE SCALE GENOMIC DNA]</scope>
</reference>
<evidence type="ECO:0000313" key="3">
    <source>
        <dbReference type="Proteomes" id="UP001158576"/>
    </source>
</evidence>
<dbReference type="PANTHER" id="PTHR14593">
    <property type="entry name" value="WD REPEAT-CONTAINING PROTEIN 11"/>
    <property type="match status" value="1"/>
</dbReference>
<dbReference type="SUPFAM" id="SSF50978">
    <property type="entry name" value="WD40 repeat-like"/>
    <property type="match status" value="1"/>
</dbReference>
<evidence type="ECO:0000259" key="1">
    <source>
        <dbReference type="Pfam" id="PF23752"/>
    </source>
</evidence>
<dbReference type="InterPro" id="IPR039694">
    <property type="entry name" value="WDR11"/>
</dbReference>
<dbReference type="EMBL" id="OU015568">
    <property type="protein sequence ID" value="CAG5077651.1"/>
    <property type="molecule type" value="Genomic_DNA"/>
</dbReference>
<sequence length="973" mass="109217">MKGSSSYNNGDILVWDVLANKIVSKASLPATVASLQWLTDFASTQNTSQFFVAATSSQIFLINSTTGAFVWNSKLDLGRDENILRLVVDLQEQSKLFVQTDKAILKIIDFSIEKEPAKSPRRLYLDYPQRKFVFSRDHLPQSSDLADFSQSVGFGLMPSMPTMAYLAFRRAIVIFDMATLDIFSLVEMDKSTSPIISIYAAKYRPALYAAHENASISVRAFQISEKNIDKGLKLQNACQSDGLRMTGWCKCRGLIVDPRSETNISLLLTDSRVLKFKLEVCQERENDGKFFVLKESNQSNGDFLGRLLGPTEITATDMELGKVEQRNLTLRLAGQNGHSIAPRDTIISLGPPVSTKNFLNWRPRAARGMKNGNVQIIDLYSGKCERELSVHSTQIKGMCWIDAEHVISWASTSGAAETTVNNVVTLLNIFSGRTRVLRRKNNESAIEKILPSPSSRHLLIFFNSDFLGEAKVYQPPEFYCRTGKLLRRFPSFNSPYMYQAPCWLSKEGPEERIMFFDLENRIRILNVLDTKLREDKENRLKAEIGTVSAAAWKSNLMLLAYNDGFVCCIDTKSKTRATKPLELRKPKGISFAPGRGNTLAIIQGEKEISVWDIQELSEVSRAKFKTLEAKSAQWVSGDQIALECLDGSIRIVNENLRFDKMMYHPRSQIAKENADELFDLKVIQGCLAASKEGDFDLDELVRSIGKTGSQRDFEFVLHLRAVMEGNLDSDSWLAGGTVNGRERIKLNIESRLARLSCQTPGEPQHLRRLTQLLSIFNKRDQAIEKLLSTSVDKPNFEENGLRGLVTLLCSEEGNAELVKSHIKMMSASLIGAGKILDGVELLMISRCVKEAIGQLLDAGHFILARQILSTIENNNDEEELKETAAKVEAKWISEALKNGRSSIAVALMIESSKFDELFQLFAAHNQIFRCLVLHCLQPTIKAESSVFEILNSNLLEVYEKYAIPVDQRKFLAI</sequence>
<name>A0ABN7RKX4_OIKDI</name>
<dbReference type="Proteomes" id="UP001158576">
    <property type="component" value="Chromosome PAR"/>
</dbReference>
<protein>
    <submittedName>
        <fullName evidence="2">Oidioi.mRNA.OKI2018_I69.PAR.g8778.t1.cds</fullName>
    </submittedName>
</protein>
<keyword evidence="3" id="KW-1185">Reference proteome</keyword>
<gene>
    <name evidence="2" type="ORF">OKIOD_LOCUS336</name>
</gene>
<dbReference type="InterPro" id="IPR057853">
    <property type="entry name" value="Beta-prop_WDR11_2nd"/>
</dbReference>
<evidence type="ECO:0000313" key="2">
    <source>
        <dbReference type="EMBL" id="CAG5077651.1"/>
    </source>
</evidence>
<dbReference type="InterPro" id="IPR015943">
    <property type="entry name" value="WD40/YVTN_repeat-like_dom_sf"/>
</dbReference>
<organism evidence="2 3">
    <name type="scientific">Oikopleura dioica</name>
    <name type="common">Tunicate</name>
    <dbReference type="NCBI Taxonomy" id="34765"/>
    <lineage>
        <taxon>Eukaryota</taxon>
        <taxon>Metazoa</taxon>
        <taxon>Chordata</taxon>
        <taxon>Tunicata</taxon>
        <taxon>Appendicularia</taxon>
        <taxon>Copelata</taxon>
        <taxon>Oikopleuridae</taxon>
        <taxon>Oikopleura</taxon>
    </lineage>
</organism>